<dbReference type="GO" id="GO:0015074">
    <property type="term" value="P:DNA integration"/>
    <property type="evidence" value="ECO:0007669"/>
    <property type="project" value="UniProtKB-KW"/>
</dbReference>
<dbReference type="Gene3D" id="1.10.150.130">
    <property type="match status" value="1"/>
</dbReference>
<dbReference type="RefSeq" id="WP_183383456.1">
    <property type="nucleotide sequence ID" value="NZ_JACHXR010000004.1"/>
</dbReference>
<dbReference type="InterPro" id="IPR010998">
    <property type="entry name" value="Integrase_recombinase_N"/>
</dbReference>
<accession>A0A7W5ET45</accession>
<keyword evidence="3 5" id="KW-0238">DNA-binding</keyword>
<evidence type="ECO:0000256" key="1">
    <source>
        <dbReference type="ARBA" id="ARBA00008857"/>
    </source>
</evidence>
<name>A0A7W5ET45_9GAMM</name>
<dbReference type="Pfam" id="PF00589">
    <property type="entry name" value="Phage_integrase"/>
    <property type="match status" value="1"/>
</dbReference>
<organism evidence="9 10">
    <name type="scientific">Halomonas stenophila</name>
    <dbReference type="NCBI Taxonomy" id="795312"/>
    <lineage>
        <taxon>Bacteria</taxon>
        <taxon>Pseudomonadati</taxon>
        <taxon>Pseudomonadota</taxon>
        <taxon>Gammaproteobacteria</taxon>
        <taxon>Oceanospirillales</taxon>
        <taxon>Halomonadaceae</taxon>
        <taxon>Halomonas</taxon>
    </lineage>
</organism>
<keyword evidence="4" id="KW-0233">DNA recombination</keyword>
<gene>
    <name evidence="9" type="ORF">FHR97_001806</name>
</gene>
<dbReference type="EMBL" id="JACHXR010000004">
    <property type="protein sequence ID" value="MBB3230954.1"/>
    <property type="molecule type" value="Genomic_DNA"/>
</dbReference>
<dbReference type="Pfam" id="PF13356">
    <property type="entry name" value="Arm-DNA-bind_3"/>
    <property type="match status" value="1"/>
</dbReference>
<sequence>MSAKKYSITNTAAASETKFPTPESGQVIYWDKTPGLGLRITSAGSRSWIVQGRVNNKSRRFTLAPIAEMPHTEAREEAAKVRAMMRKGIDPLVEKKKRQQEDLAQGETLRQVMEDYVTHKKTSNGPLRPSTKADYRYCVEHTFADWADKPVATISRDDVVLKFRELSKAAPIQTNQSFRYLKALLNWAREKHAAADGTYTILPVNPVSMAIRKGGLVQWNPEKARDSRIPKTKIGAVWAMLEEYGNPDHHRATTCTSADLIAFMLLTGARVSEASMLIWDRVKLDADIPTFHLAETKNHNPVTLPISDALHAVLTRRFEARLKGNDHVFPAMRGKAGYMKDPRALLTKVSEIAGEHIHPHALRRTFLDVAQVVGVDSDQRRQLSNHLASDIHGINYENNPDPSLLMPAAQKIGEWITRQGSVARAAAQGENVVPMKA</sequence>
<comment type="caution">
    <text evidence="9">The sequence shown here is derived from an EMBL/GenBank/DDBJ whole genome shotgun (WGS) entry which is preliminary data.</text>
</comment>
<evidence type="ECO:0000256" key="4">
    <source>
        <dbReference type="ARBA" id="ARBA00023172"/>
    </source>
</evidence>
<dbReference type="Proteomes" id="UP000518892">
    <property type="component" value="Unassembled WGS sequence"/>
</dbReference>
<evidence type="ECO:0000256" key="3">
    <source>
        <dbReference type="ARBA" id="ARBA00023125"/>
    </source>
</evidence>
<evidence type="ECO:0000313" key="10">
    <source>
        <dbReference type="Proteomes" id="UP000518892"/>
    </source>
</evidence>
<dbReference type="PROSITE" id="PS51898">
    <property type="entry name" value="TYR_RECOMBINASE"/>
    <property type="match status" value="1"/>
</dbReference>
<proteinExistence type="inferred from homology"/>
<feature type="domain" description="Tyr recombinase" evidence="7">
    <location>
        <begin position="224"/>
        <end position="410"/>
    </location>
</feature>
<dbReference type="GO" id="GO:0003677">
    <property type="term" value="F:DNA binding"/>
    <property type="evidence" value="ECO:0007669"/>
    <property type="project" value="UniProtKB-UniRule"/>
</dbReference>
<dbReference type="GO" id="GO:0006310">
    <property type="term" value="P:DNA recombination"/>
    <property type="evidence" value="ECO:0007669"/>
    <property type="project" value="UniProtKB-KW"/>
</dbReference>
<evidence type="ECO:0000259" key="7">
    <source>
        <dbReference type="PROSITE" id="PS51898"/>
    </source>
</evidence>
<reference evidence="9 10" key="1">
    <citation type="submission" date="2020-08" db="EMBL/GenBank/DDBJ databases">
        <title>Genomic Encyclopedia of Type Strains, Phase III (KMG-III): the genomes of soil and plant-associated and newly described type strains.</title>
        <authorList>
            <person name="Whitman W."/>
        </authorList>
    </citation>
    <scope>NUCLEOTIDE SEQUENCE [LARGE SCALE GENOMIC DNA]</scope>
    <source>
        <strain evidence="9 10">CECT 7744</strain>
    </source>
</reference>
<comment type="similarity">
    <text evidence="1">Belongs to the 'phage' integrase family.</text>
</comment>
<feature type="region of interest" description="Disordered" evidence="6">
    <location>
        <begin position="1"/>
        <end position="20"/>
    </location>
</feature>
<evidence type="ECO:0000259" key="8">
    <source>
        <dbReference type="PROSITE" id="PS51900"/>
    </source>
</evidence>
<protein>
    <submittedName>
        <fullName evidence="9">Integrase</fullName>
    </submittedName>
</protein>
<dbReference type="PANTHER" id="PTHR30629:SF2">
    <property type="entry name" value="PROPHAGE INTEGRASE INTS-RELATED"/>
    <property type="match status" value="1"/>
</dbReference>
<evidence type="ECO:0000256" key="5">
    <source>
        <dbReference type="PROSITE-ProRule" id="PRU01248"/>
    </source>
</evidence>
<feature type="domain" description="Core-binding (CB)" evidence="8">
    <location>
        <begin position="107"/>
        <end position="189"/>
    </location>
</feature>
<dbReference type="InterPro" id="IPR013762">
    <property type="entry name" value="Integrase-like_cat_sf"/>
</dbReference>
<evidence type="ECO:0000256" key="2">
    <source>
        <dbReference type="ARBA" id="ARBA00022908"/>
    </source>
</evidence>
<dbReference type="InterPro" id="IPR011010">
    <property type="entry name" value="DNA_brk_join_enz"/>
</dbReference>
<dbReference type="InterPro" id="IPR044068">
    <property type="entry name" value="CB"/>
</dbReference>
<dbReference type="PROSITE" id="PS51900">
    <property type="entry name" value="CB"/>
    <property type="match status" value="1"/>
</dbReference>
<dbReference type="AlphaFoldDB" id="A0A7W5ET45"/>
<dbReference type="Gene3D" id="3.30.160.390">
    <property type="entry name" value="Integrase, DNA-binding domain"/>
    <property type="match status" value="1"/>
</dbReference>
<keyword evidence="10" id="KW-1185">Reference proteome</keyword>
<dbReference type="Gene3D" id="1.10.443.10">
    <property type="entry name" value="Intergrase catalytic core"/>
    <property type="match status" value="1"/>
</dbReference>
<dbReference type="PANTHER" id="PTHR30629">
    <property type="entry name" value="PROPHAGE INTEGRASE"/>
    <property type="match status" value="1"/>
</dbReference>
<dbReference type="InterPro" id="IPR002104">
    <property type="entry name" value="Integrase_catalytic"/>
</dbReference>
<dbReference type="InterPro" id="IPR025166">
    <property type="entry name" value="Integrase_DNA_bind_dom"/>
</dbReference>
<dbReference type="SUPFAM" id="SSF56349">
    <property type="entry name" value="DNA breaking-rejoining enzymes"/>
    <property type="match status" value="1"/>
</dbReference>
<dbReference type="InterPro" id="IPR050808">
    <property type="entry name" value="Phage_Integrase"/>
</dbReference>
<keyword evidence="2" id="KW-0229">DNA integration</keyword>
<evidence type="ECO:0000313" key="9">
    <source>
        <dbReference type="EMBL" id="MBB3230954.1"/>
    </source>
</evidence>
<evidence type="ECO:0000256" key="6">
    <source>
        <dbReference type="SAM" id="MobiDB-lite"/>
    </source>
</evidence>
<dbReference type="InterPro" id="IPR038488">
    <property type="entry name" value="Integrase_DNA-bd_sf"/>
</dbReference>